<gene>
    <name evidence="4" type="ORF">BF93_01010</name>
</gene>
<dbReference type="EMBL" id="JDYK01000010">
    <property type="protein sequence ID" value="EWS80974.1"/>
    <property type="molecule type" value="Genomic_DNA"/>
</dbReference>
<dbReference type="HOGENOM" id="CLU_070764_6_1_11"/>
<dbReference type="PANTHER" id="PTHR43673">
    <property type="entry name" value="NAD(P)H NITROREDUCTASE YDGI-RELATED"/>
    <property type="match status" value="1"/>
</dbReference>
<dbReference type="PANTHER" id="PTHR43673:SF10">
    <property type="entry name" value="NADH DEHYDROGENASE_NAD(P)H NITROREDUCTASE XCC3605-RELATED"/>
    <property type="match status" value="1"/>
</dbReference>
<dbReference type="InterPro" id="IPR000415">
    <property type="entry name" value="Nitroreductase-like"/>
</dbReference>
<dbReference type="Pfam" id="PF00881">
    <property type="entry name" value="Nitroreductase"/>
    <property type="match status" value="1"/>
</dbReference>
<dbReference type="SUPFAM" id="SSF55469">
    <property type="entry name" value="FMN-dependent nitroreductase-like"/>
    <property type="match status" value="1"/>
</dbReference>
<dbReference type="STRING" id="396014.BF93_01010"/>
<keyword evidence="2" id="KW-0560">Oxidoreductase</keyword>
<dbReference type="AlphaFoldDB" id="Z9JRZ8"/>
<comment type="caution">
    <text evidence="4">The sequence shown here is derived from an EMBL/GenBank/DDBJ whole genome shotgun (WGS) entry which is preliminary data.</text>
</comment>
<evidence type="ECO:0000313" key="5">
    <source>
        <dbReference type="Proteomes" id="UP000023067"/>
    </source>
</evidence>
<name>Z9JRZ8_9MICO</name>
<evidence type="ECO:0000313" key="4">
    <source>
        <dbReference type="EMBL" id="EWS80974.1"/>
    </source>
</evidence>
<dbReference type="InterPro" id="IPR029479">
    <property type="entry name" value="Nitroreductase"/>
</dbReference>
<evidence type="ECO:0000259" key="3">
    <source>
        <dbReference type="Pfam" id="PF00881"/>
    </source>
</evidence>
<dbReference type="Proteomes" id="UP000023067">
    <property type="component" value="Unassembled WGS sequence"/>
</dbReference>
<dbReference type="GO" id="GO:0016491">
    <property type="term" value="F:oxidoreductase activity"/>
    <property type="evidence" value="ECO:0007669"/>
    <property type="project" value="UniProtKB-KW"/>
</dbReference>
<dbReference type="PATRIC" id="fig|396014.3.peg.2240"/>
<comment type="similarity">
    <text evidence="1">Belongs to the nitroreductase family.</text>
</comment>
<evidence type="ECO:0000256" key="1">
    <source>
        <dbReference type="ARBA" id="ARBA00007118"/>
    </source>
</evidence>
<keyword evidence="5" id="KW-1185">Reference proteome</keyword>
<proteinExistence type="inferred from homology"/>
<organism evidence="4 5">
    <name type="scientific">Brachybacterium phenoliresistens</name>
    <dbReference type="NCBI Taxonomy" id="396014"/>
    <lineage>
        <taxon>Bacteria</taxon>
        <taxon>Bacillati</taxon>
        <taxon>Actinomycetota</taxon>
        <taxon>Actinomycetes</taxon>
        <taxon>Micrococcales</taxon>
        <taxon>Dermabacteraceae</taxon>
        <taxon>Brachybacterium</taxon>
    </lineage>
</organism>
<protein>
    <submittedName>
        <fullName evidence="4">Nitroreductase</fullName>
    </submittedName>
</protein>
<evidence type="ECO:0000256" key="2">
    <source>
        <dbReference type="ARBA" id="ARBA00023002"/>
    </source>
</evidence>
<dbReference type="RefSeq" id="WP_084148486.1">
    <property type="nucleotide sequence ID" value="NZ_KK069995.1"/>
</dbReference>
<accession>Z9JRZ8</accession>
<sequence length="223" mass="24162">MSTCEVPAVPELHPALERRFSPVRFDLEAAVTSEHVDTLLEAARRAPSAGSSQPWMFIAGIRGDDVHARLLPHLARSSSQWAPSASLLMVNLAQVQVEGEPEWEYSEFARYDLGQAVAHMTVQGLSIGLEAHQFRAFDRQAIEAEFAVPTHWEATSMTAFGVADHLPGEIRAAGTSRERAGRDDIVWARGRVLSGIGHTSAPRADSAAVTGGIFNDRLGLDPS</sequence>
<feature type="domain" description="Nitroreductase" evidence="3">
    <location>
        <begin position="18"/>
        <end position="149"/>
    </location>
</feature>
<dbReference type="Gene3D" id="3.40.109.10">
    <property type="entry name" value="NADH Oxidase"/>
    <property type="match status" value="1"/>
</dbReference>
<dbReference type="OrthoDB" id="9802510at2"/>
<reference evidence="4 5" key="1">
    <citation type="submission" date="2014-02" db="EMBL/GenBank/DDBJ databases">
        <title>Genome sequence of Brachybacterium phenoliresistens strain W13A50.</title>
        <authorList>
            <person name="Wang X."/>
        </authorList>
    </citation>
    <scope>NUCLEOTIDE SEQUENCE [LARGE SCALE GENOMIC DNA]</scope>
    <source>
        <strain evidence="4 5">W13A50</strain>
    </source>
</reference>
<dbReference type="eggNOG" id="COG0778">
    <property type="taxonomic scope" value="Bacteria"/>
</dbReference>